<dbReference type="SUPFAM" id="SSF48317">
    <property type="entry name" value="Acid phosphatase/Vanadium-dependent haloperoxidase"/>
    <property type="match status" value="1"/>
</dbReference>
<sequence length="433" mass="46377">MYRPNTRRLGALVGAAALGGMVAPTVAHANAVSDWNGYASTAIVSTAGQPPPVSVLSFAMVQGAVYDAVNAIDRSHRPYLPEPPARRSDAKDAAVATAAYRVLVTLFPAQAPTLQPLYDASLAAVADLPRGAKTRGIADGEAAAAAMLSARENDGRFGPFTPVIGTTPGAWRPTAPFFAADPAPWVGNVRPFLVPDVELLRTDPPNALTSRAYTRDFDEIKSVGALASTTRTPDQTDAAIFWQDAAFALWNRAFRTIAADQHLDTADTARLFAIEDLAAADAAIGCWNNKYHWNFWRPITAIREAASDGNPKTEADPAWTPLFDPATPVASPPALSTPPFPDHPSGHNCAAGAIVRTLQDFFGTDRLTFSLTSNKSGTTRTYHRLSDALEENIDARVWAGIHFRTADLQGAILGRKVAGYLHRHYFGPVLKRG</sequence>
<dbReference type="CDD" id="cd03398">
    <property type="entry name" value="PAP2_haloperoxidase"/>
    <property type="match status" value="1"/>
</dbReference>
<dbReference type="RefSeq" id="WP_270043310.1">
    <property type="nucleotide sequence ID" value="NZ_JAPDOD010000030.1"/>
</dbReference>
<protein>
    <submittedName>
        <fullName evidence="2">Vanadium-dependent haloperoxidase</fullName>
    </submittedName>
</protein>
<dbReference type="InterPro" id="IPR052559">
    <property type="entry name" value="V-haloperoxidase"/>
</dbReference>
<evidence type="ECO:0000313" key="2">
    <source>
        <dbReference type="EMBL" id="MDA0164060.1"/>
    </source>
</evidence>
<reference evidence="2" key="1">
    <citation type="submission" date="2022-10" db="EMBL/GenBank/DDBJ databases">
        <title>The WGS of Solirubrobacter ginsenosidimutans DSM 21036.</title>
        <authorList>
            <person name="Jiang Z."/>
        </authorList>
    </citation>
    <scope>NUCLEOTIDE SEQUENCE</scope>
    <source>
        <strain evidence="2">DSM 21036</strain>
    </source>
</reference>
<organism evidence="2 3">
    <name type="scientific">Solirubrobacter ginsenosidimutans</name>
    <dbReference type="NCBI Taxonomy" id="490573"/>
    <lineage>
        <taxon>Bacteria</taxon>
        <taxon>Bacillati</taxon>
        <taxon>Actinomycetota</taxon>
        <taxon>Thermoleophilia</taxon>
        <taxon>Solirubrobacterales</taxon>
        <taxon>Solirubrobacteraceae</taxon>
        <taxon>Solirubrobacter</taxon>
    </lineage>
</organism>
<keyword evidence="3" id="KW-1185">Reference proteome</keyword>
<name>A0A9X3MZD1_9ACTN</name>
<dbReference type="EMBL" id="JAPDOD010000030">
    <property type="protein sequence ID" value="MDA0164060.1"/>
    <property type="molecule type" value="Genomic_DNA"/>
</dbReference>
<gene>
    <name evidence="2" type="ORF">OM076_27555</name>
</gene>
<dbReference type="Proteomes" id="UP001149140">
    <property type="component" value="Unassembled WGS sequence"/>
</dbReference>
<keyword evidence="1" id="KW-0732">Signal</keyword>
<dbReference type="Gene3D" id="1.10.606.20">
    <property type="match status" value="1"/>
</dbReference>
<proteinExistence type="predicted"/>
<comment type="caution">
    <text evidence="2">The sequence shown here is derived from an EMBL/GenBank/DDBJ whole genome shotgun (WGS) entry which is preliminary data.</text>
</comment>
<dbReference type="PANTHER" id="PTHR34599:SF1">
    <property type="entry name" value="PHOSPHATIDIC ACID PHOSPHATASE TYPE 2_HALOPEROXIDASE DOMAIN-CONTAINING PROTEIN"/>
    <property type="match status" value="1"/>
</dbReference>
<feature type="chain" id="PRO_5040718242" evidence="1">
    <location>
        <begin position="30"/>
        <end position="433"/>
    </location>
</feature>
<dbReference type="PANTHER" id="PTHR34599">
    <property type="entry name" value="PEROXIDASE-RELATED"/>
    <property type="match status" value="1"/>
</dbReference>
<feature type="signal peptide" evidence="1">
    <location>
        <begin position="1"/>
        <end position="29"/>
    </location>
</feature>
<evidence type="ECO:0000256" key="1">
    <source>
        <dbReference type="SAM" id="SignalP"/>
    </source>
</evidence>
<dbReference type="AlphaFoldDB" id="A0A9X3MZD1"/>
<evidence type="ECO:0000313" key="3">
    <source>
        <dbReference type="Proteomes" id="UP001149140"/>
    </source>
</evidence>
<dbReference type="InterPro" id="IPR036938">
    <property type="entry name" value="PAP2/HPO_sf"/>
</dbReference>
<accession>A0A9X3MZD1</accession>